<evidence type="ECO:0000313" key="1">
    <source>
        <dbReference type="EMBL" id="OIT06930.1"/>
    </source>
</evidence>
<name>A0A1J6IQG7_NICAT</name>
<keyword evidence="3" id="KW-1185">Reference proteome</keyword>
<dbReference type="EMBL" id="MJEQ01037184">
    <property type="protein sequence ID" value="OIT06930.1"/>
    <property type="molecule type" value="Genomic_DNA"/>
</dbReference>
<protein>
    <submittedName>
        <fullName evidence="1">Abc transporter g family member 32</fullName>
    </submittedName>
</protein>
<sequence>MTVRETMDFSAYCQGVGSKYDMLLELSRREKMAGIKPDEDLDLFIKVRVYDSFIYSCRKRRWQSCKIRRVTWQSYLLRPSY</sequence>
<accession>A0A1J6IQG7</accession>
<dbReference type="Gramene" id="OIT08648">
    <property type="protein sequence ID" value="OIT08648"/>
    <property type="gene ID" value="A4A49_52686"/>
</dbReference>
<reference evidence="1 3" key="1">
    <citation type="submission" date="2016-11" db="EMBL/GenBank/DDBJ databases">
        <title>The genome of Nicotiana attenuata.</title>
        <authorList>
            <person name="Xu S."/>
            <person name="Brockmoeller T."/>
            <person name="Gaquerel E."/>
            <person name="Navarro A."/>
            <person name="Kuhl H."/>
            <person name="Gase K."/>
            <person name="Ling Z."/>
            <person name="Zhou W."/>
            <person name="Kreitzer C."/>
            <person name="Stanke M."/>
            <person name="Tang H."/>
            <person name="Lyons E."/>
            <person name="Pandey P."/>
            <person name="Pandey S.P."/>
            <person name="Timmermann B."/>
            <person name="Baldwin I.T."/>
        </authorList>
    </citation>
    <scope>NUCLEOTIDE SEQUENCE [LARGE SCALE GENOMIC DNA]</scope>
    <source>
        <strain evidence="3">cv. UT</strain>
        <strain evidence="1">UT</strain>
        <tissue evidence="1">Leaves</tissue>
    </source>
</reference>
<dbReference type="Proteomes" id="UP000187609">
    <property type="component" value="Unassembled WGS sequence"/>
</dbReference>
<gene>
    <name evidence="1" type="primary">ABCG32_1</name>
    <name evidence="2" type="synonym">ABCG32_4</name>
    <name evidence="2" type="ORF">A4A49_52686</name>
    <name evidence="1" type="ORF">A4A49_61581</name>
</gene>
<dbReference type="PANTHER" id="PTHR48040:SF12">
    <property type="entry name" value="ABC TRANSPORTER G FAMILY MEMBER 32-LIKE ISOFORM X1"/>
    <property type="match status" value="1"/>
</dbReference>
<proteinExistence type="predicted"/>
<dbReference type="Gramene" id="OIT06930">
    <property type="protein sequence ID" value="OIT06930"/>
    <property type="gene ID" value="A4A49_61581"/>
</dbReference>
<organism evidence="1 3">
    <name type="scientific">Nicotiana attenuata</name>
    <name type="common">Coyote tobacco</name>
    <dbReference type="NCBI Taxonomy" id="49451"/>
    <lineage>
        <taxon>Eukaryota</taxon>
        <taxon>Viridiplantae</taxon>
        <taxon>Streptophyta</taxon>
        <taxon>Embryophyta</taxon>
        <taxon>Tracheophyta</taxon>
        <taxon>Spermatophyta</taxon>
        <taxon>Magnoliopsida</taxon>
        <taxon>eudicotyledons</taxon>
        <taxon>Gunneridae</taxon>
        <taxon>Pentapetalae</taxon>
        <taxon>asterids</taxon>
        <taxon>lamiids</taxon>
        <taxon>Solanales</taxon>
        <taxon>Solanaceae</taxon>
        <taxon>Nicotianoideae</taxon>
        <taxon>Nicotianeae</taxon>
        <taxon>Nicotiana</taxon>
    </lineage>
</organism>
<comment type="caution">
    <text evidence="1">The sequence shown here is derived from an EMBL/GenBank/DDBJ whole genome shotgun (WGS) entry which is preliminary data.</text>
</comment>
<dbReference type="STRING" id="49451.A0A1J6IQG7"/>
<dbReference type="PANTHER" id="PTHR48040">
    <property type="entry name" value="PLEIOTROPIC DRUG RESISTANCE PROTEIN 1-LIKE ISOFORM X1"/>
    <property type="match status" value="1"/>
</dbReference>
<evidence type="ECO:0000313" key="2">
    <source>
        <dbReference type="EMBL" id="OIT08648.1"/>
    </source>
</evidence>
<dbReference type="EMBL" id="MJEQ01037183">
    <property type="protein sequence ID" value="OIT08648.1"/>
    <property type="molecule type" value="Genomic_DNA"/>
</dbReference>
<evidence type="ECO:0000313" key="3">
    <source>
        <dbReference type="Proteomes" id="UP000187609"/>
    </source>
</evidence>
<dbReference type="AlphaFoldDB" id="A0A1J6IQG7"/>